<proteinExistence type="predicted"/>
<accession>G7LBL4</accession>
<keyword evidence="3" id="KW-1185">Reference proteome</keyword>
<evidence type="ECO:0000313" key="2">
    <source>
        <dbReference type="EnsemblPlants" id="AET01186"/>
    </source>
</evidence>
<dbReference type="Proteomes" id="UP000002051">
    <property type="component" value="Chromosome 8"/>
</dbReference>
<name>G7LBL4_MEDTR</name>
<dbReference type="HOGENOM" id="CLU_2726043_0_0_1"/>
<evidence type="ECO:0000313" key="1">
    <source>
        <dbReference type="EMBL" id="AET01186.1"/>
    </source>
</evidence>
<dbReference type="EMBL" id="CM001224">
    <property type="protein sequence ID" value="AET01186.1"/>
    <property type="molecule type" value="Genomic_DNA"/>
</dbReference>
<reference evidence="2" key="3">
    <citation type="submission" date="2015-04" db="UniProtKB">
        <authorList>
            <consortium name="EnsemblPlants"/>
        </authorList>
    </citation>
    <scope>IDENTIFICATION</scope>
    <source>
        <strain evidence="2">cv. Jemalong A17</strain>
    </source>
</reference>
<evidence type="ECO:0000313" key="3">
    <source>
        <dbReference type="Proteomes" id="UP000002051"/>
    </source>
</evidence>
<dbReference type="AlphaFoldDB" id="G7LBL4"/>
<gene>
    <name evidence="1" type="ordered locus">MTR_8g006170</name>
</gene>
<dbReference type="EnsemblPlants" id="AET01186">
    <property type="protein sequence ID" value="AET01186"/>
    <property type="gene ID" value="MTR_8g006170"/>
</dbReference>
<reference evidence="1 3" key="1">
    <citation type="journal article" date="2011" name="Nature">
        <title>The Medicago genome provides insight into the evolution of rhizobial symbioses.</title>
        <authorList>
            <person name="Young N.D."/>
            <person name="Debelle F."/>
            <person name="Oldroyd G.E."/>
            <person name="Geurts R."/>
            <person name="Cannon S.B."/>
            <person name="Udvardi M.K."/>
            <person name="Benedito V.A."/>
            <person name="Mayer K.F."/>
            <person name="Gouzy J."/>
            <person name="Schoof H."/>
            <person name="Van de Peer Y."/>
            <person name="Proost S."/>
            <person name="Cook D.R."/>
            <person name="Meyers B.C."/>
            <person name="Spannagl M."/>
            <person name="Cheung F."/>
            <person name="De Mita S."/>
            <person name="Krishnakumar V."/>
            <person name="Gundlach H."/>
            <person name="Zhou S."/>
            <person name="Mudge J."/>
            <person name="Bharti A.K."/>
            <person name="Murray J.D."/>
            <person name="Naoumkina M.A."/>
            <person name="Rosen B."/>
            <person name="Silverstein K.A."/>
            <person name="Tang H."/>
            <person name="Rombauts S."/>
            <person name="Zhao P.X."/>
            <person name="Zhou P."/>
            <person name="Barbe V."/>
            <person name="Bardou P."/>
            <person name="Bechner M."/>
            <person name="Bellec A."/>
            <person name="Berger A."/>
            <person name="Berges H."/>
            <person name="Bidwell S."/>
            <person name="Bisseling T."/>
            <person name="Choisne N."/>
            <person name="Couloux A."/>
            <person name="Denny R."/>
            <person name="Deshpande S."/>
            <person name="Dai X."/>
            <person name="Doyle J.J."/>
            <person name="Dudez A.M."/>
            <person name="Farmer A.D."/>
            <person name="Fouteau S."/>
            <person name="Franken C."/>
            <person name="Gibelin C."/>
            <person name="Gish J."/>
            <person name="Goldstein S."/>
            <person name="Gonzalez A.J."/>
            <person name="Green P.J."/>
            <person name="Hallab A."/>
            <person name="Hartog M."/>
            <person name="Hua A."/>
            <person name="Humphray S.J."/>
            <person name="Jeong D.H."/>
            <person name="Jing Y."/>
            <person name="Jocker A."/>
            <person name="Kenton S.M."/>
            <person name="Kim D.J."/>
            <person name="Klee K."/>
            <person name="Lai H."/>
            <person name="Lang C."/>
            <person name="Lin S."/>
            <person name="Macmil S.L."/>
            <person name="Magdelenat G."/>
            <person name="Matthews L."/>
            <person name="McCorrison J."/>
            <person name="Monaghan E.L."/>
            <person name="Mun J.H."/>
            <person name="Najar F.Z."/>
            <person name="Nicholson C."/>
            <person name="Noirot C."/>
            <person name="O'Bleness M."/>
            <person name="Paule C.R."/>
            <person name="Poulain J."/>
            <person name="Prion F."/>
            <person name="Qin B."/>
            <person name="Qu C."/>
            <person name="Retzel E.F."/>
            <person name="Riddle C."/>
            <person name="Sallet E."/>
            <person name="Samain S."/>
            <person name="Samson N."/>
            <person name="Sanders I."/>
            <person name="Saurat O."/>
            <person name="Scarpelli C."/>
            <person name="Schiex T."/>
            <person name="Segurens B."/>
            <person name="Severin A.J."/>
            <person name="Sherrier D.J."/>
            <person name="Shi R."/>
            <person name="Sims S."/>
            <person name="Singer S.R."/>
            <person name="Sinharoy S."/>
            <person name="Sterck L."/>
            <person name="Viollet A."/>
            <person name="Wang B.B."/>
            <person name="Wang K."/>
            <person name="Wang M."/>
            <person name="Wang X."/>
            <person name="Warfsmann J."/>
            <person name="Weissenbach J."/>
            <person name="White D.D."/>
            <person name="White J.D."/>
            <person name="Wiley G.B."/>
            <person name="Wincker P."/>
            <person name="Xing Y."/>
            <person name="Yang L."/>
            <person name="Yao Z."/>
            <person name="Ying F."/>
            <person name="Zhai J."/>
            <person name="Zhou L."/>
            <person name="Zuber A."/>
            <person name="Denarie J."/>
            <person name="Dixon R.A."/>
            <person name="May G.D."/>
            <person name="Schwartz D.C."/>
            <person name="Rogers J."/>
            <person name="Quetier F."/>
            <person name="Town C.D."/>
            <person name="Roe B.A."/>
        </authorList>
    </citation>
    <scope>NUCLEOTIDE SEQUENCE [LARGE SCALE GENOMIC DNA]</scope>
    <source>
        <strain evidence="1">A17</strain>
        <strain evidence="2 3">cv. Jemalong A17</strain>
    </source>
</reference>
<organism evidence="1 3">
    <name type="scientific">Medicago truncatula</name>
    <name type="common">Barrel medic</name>
    <name type="synonym">Medicago tribuloides</name>
    <dbReference type="NCBI Taxonomy" id="3880"/>
    <lineage>
        <taxon>Eukaryota</taxon>
        <taxon>Viridiplantae</taxon>
        <taxon>Streptophyta</taxon>
        <taxon>Embryophyta</taxon>
        <taxon>Tracheophyta</taxon>
        <taxon>Spermatophyta</taxon>
        <taxon>Magnoliopsida</taxon>
        <taxon>eudicotyledons</taxon>
        <taxon>Gunneridae</taxon>
        <taxon>Pentapetalae</taxon>
        <taxon>rosids</taxon>
        <taxon>fabids</taxon>
        <taxon>Fabales</taxon>
        <taxon>Fabaceae</taxon>
        <taxon>Papilionoideae</taxon>
        <taxon>50 kb inversion clade</taxon>
        <taxon>NPAAA clade</taxon>
        <taxon>Hologalegina</taxon>
        <taxon>IRL clade</taxon>
        <taxon>Trifolieae</taxon>
        <taxon>Medicago</taxon>
    </lineage>
</organism>
<dbReference type="PaxDb" id="3880-AET01186"/>
<protein>
    <submittedName>
        <fullName evidence="1 2">Uncharacterized protein</fullName>
    </submittedName>
</protein>
<sequence>MRRNPFFHSHELMMSNRATSFLVPLHKGSTCDNLCIKMQALFEVHDVYEVVEKDYKGSLNNDSFNLNTKRHR</sequence>
<reference evidence="1 3" key="2">
    <citation type="journal article" date="2014" name="BMC Genomics">
        <title>An improved genome release (version Mt4.0) for the model legume Medicago truncatula.</title>
        <authorList>
            <person name="Tang H."/>
            <person name="Krishnakumar V."/>
            <person name="Bidwell S."/>
            <person name="Rosen B."/>
            <person name="Chan A."/>
            <person name="Zhou S."/>
            <person name="Gentzbittel L."/>
            <person name="Childs K.L."/>
            <person name="Yandell M."/>
            <person name="Gundlach H."/>
            <person name="Mayer K.F."/>
            <person name="Schwartz D.C."/>
            <person name="Town C.D."/>
        </authorList>
    </citation>
    <scope>GENOME REANNOTATION</scope>
    <source>
        <strain evidence="2 3">cv. Jemalong A17</strain>
    </source>
</reference>